<evidence type="ECO:0000256" key="1">
    <source>
        <dbReference type="ARBA" id="ARBA00009884"/>
    </source>
</evidence>
<dbReference type="InterPro" id="IPR027482">
    <property type="entry name" value="Sec1-like_dom2"/>
</dbReference>
<dbReference type="Proteomes" id="UP000092461">
    <property type="component" value="Unassembled WGS sequence"/>
</dbReference>
<sequence length="1223" mass="135758">MNTSVDKKLLGFRQIAIEKLQHILFQIPGSRKDLVIEGCLIKPLEHICGVSWLRAKGIEKIFKFEQTISPPVGGKVFIYFISANLLIFKQILDQIHSFGATGAGPRDGDVQFHVIVLPNLLHSQEELLEQEGLCGFVQLHRFNWDFISLDSGVLSLEIPDVFRDVFIRHDTTSLLSISQSIRLFRMVCGQQKILLTYGSNSEKIAQMVRRIEEHRPSSRDEGTTDFAAAFIVDRSKDFASCLLTPVTYSGLLLEIHQAKSGSLIVEAKGSKIRNGKFSLLEEDPPAADAKATNLRMNSSLDGIFAENKYRHFSEVITLLSAQAKALGVEGQFSRDMKIHEMKQYVTEKLPRVAAAKKELFKHLTLCETIMKDVGSDFEQLQDLQDALIYGRNRRQAVSQIEDNLATDAHKFNTLRLICLLHLTSNLSTEEATQLITNYCNVFGHRHLTVFHNLSQCGLFPEISPESSSLTARSKLLSNIPLSKKPQNALFSDAARMKLLPEMEASGNPREGPTCPSYVFNGTYIPLVAQVASILLKAESFEDVALKLGQCDGLGVSVGKADQVMSIREAQSVIRRSEVNDPFPLRPRTVFIFMLGGVTYAEIAACHLVEKLTGSKIVLASNTIDLVIEGCLIKPLEHICGVSWLRAKGIEKIFKFEQTISPPVGGKVFIYFISANLLIFKQILDQIHSFGATGAGPRDGDVQFHVIVLPNLLHSQEELLEQEGLCGFVQLHRFNWDFISLDSGVLSLEIPDVFRDVFIRHDTTSLLSISQSIRLFRMVCGQQKILLTYGSNSEKIAKWRIEEHRPSSRDEGTTDFAAAFIVDRSKDFASCLLTPVTYSGLLLEIHQAKSGSLIVEAKGSKIRNGKFSLLEEDPPAADAKATNLRMNSSLDGIFAENKYRHFSEVITLLSAQAKALGVEGQFSRDMKIHEMKQYVTEKLPRVAAAKKELFKHLTLCETIMKDVGSDFEQLQDLQDALIYGRNRRQAVSQIEDNLATDAHKFNTLRLICLLHLTSNLSTEEATQLITNYCNVFGHRHLTVFHNLSQCGLFPEISPESTSLTARSKLLSNIPLSKKPQNALFSDAARMKLLPEMEASGNPREGPTCPSYVFNGTYIPLVAQVASILLKAESFEDVALKLGQCDGLGVSVGKADQVMSIREAQSVIKRSEVSDPFPLRPRTVFIFVLGGVTYAEIAACHLVEKLTGSKIVLAANTIVSGSEIIGQAF</sequence>
<proteinExistence type="inferred from homology"/>
<dbReference type="Gene3D" id="3.40.50.2060">
    <property type="match status" value="2"/>
</dbReference>
<name>A0A1B0CSR8_LUTLO</name>
<reference evidence="2" key="2">
    <citation type="journal article" date="2020" name="BMC">
        <title>Leishmania infection induces a limited differential gene expression in the sand fly midgut.</title>
        <authorList>
            <person name="Coutinho-Abreu I.V."/>
            <person name="Serafim T.D."/>
            <person name="Meneses C."/>
            <person name="Kamhawi S."/>
            <person name="Oliveira F."/>
            <person name="Valenzuela J.G."/>
        </authorList>
    </citation>
    <scope>NUCLEOTIDE SEQUENCE</scope>
    <source>
        <strain evidence="2">Jacobina</strain>
        <tissue evidence="2">Midgut</tissue>
    </source>
</reference>
<dbReference type="InterPro" id="IPR001619">
    <property type="entry name" value="Sec1-like"/>
</dbReference>
<evidence type="ECO:0000313" key="2">
    <source>
        <dbReference type="EMBL" id="MBC1180718.1"/>
    </source>
</evidence>
<accession>A0A1B0CSR8</accession>
<dbReference type="InterPro" id="IPR036045">
    <property type="entry name" value="Sec1-like_sf"/>
</dbReference>
<dbReference type="PANTHER" id="PTHR11679">
    <property type="entry name" value="VESICLE PROTEIN SORTING-ASSOCIATED"/>
    <property type="match status" value="1"/>
</dbReference>
<organism evidence="3 4">
    <name type="scientific">Lutzomyia longipalpis</name>
    <name type="common">Sand fly</name>
    <dbReference type="NCBI Taxonomy" id="7200"/>
    <lineage>
        <taxon>Eukaryota</taxon>
        <taxon>Metazoa</taxon>
        <taxon>Ecdysozoa</taxon>
        <taxon>Arthropoda</taxon>
        <taxon>Hexapoda</taxon>
        <taxon>Insecta</taxon>
        <taxon>Pterygota</taxon>
        <taxon>Neoptera</taxon>
        <taxon>Endopterygota</taxon>
        <taxon>Diptera</taxon>
        <taxon>Nematocera</taxon>
        <taxon>Psychodoidea</taxon>
        <taxon>Psychodidae</taxon>
        <taxon>Lutzomyia</taxon>
        <taxon>Lutzomyia</taxon>
    </lineage>
</organism>
<dbReference type="GO" id="GO:0016192">
    <property type="term" value="P:vesicle-mediated transport"/>
    <property type="evidence" value="ECO:0007669"/>
    <property type="project" value="InterPro"/>
</dbReference>
<keyword evidence="4" id="KW-1185">Reference proteome</keyword>
<dbReference type="EMBL" id="GITU01012015">
    <property type="protein sequence ID" value="MBC1180718.1"/>
    <property type="molecule type" value="Transcribed_RNA"/>
</dbReference>
<reference evidence="4" key="1">
    <citation type="submission" date="2012-05" db="EMBL/GenBank/DDBJ databases">
        <title>Whole Genome Assembly of Lutzomyia longipalpis.</title>
        <authorList>
            <person name="Richards S."/>
            <person name="Qu C."/>
            <person name="Dillon R."/>
            <person name="Worley K."/>
            <person name="Scherer S."/>
            <person name="Batterton M."/>
            <person name="Taylor A."/>
            <person name="Hawes A."/>
            <person name="Hernandez B."/>
            <person name="Kovar C."/>
            <person name="Mandapat C."/>
            <person name="Pham C."/>
            <person name="Qu C."/>
            <person name="Jing C."/>
            <person name="Bess C."/>
            <person name="Bandaranaike D."/>
            <person name="Ngo D."/>
            <person name="Ongeri F."/>
            <person name="Arias F."/>
            <person name="Lara F."/>
            <person name="Weissenberger G."/>
            <person name="Kamau G."/>
            <person name="Han H."/>
            <person name="Shen H."/>
            <person name="Dinh H."/>
            <person name="Khalil I."/>
            <person name="Jones J."/>
            <person name="Shafer J."/>
            <person name="Jayaseelan J."/>
            <person name="Quiroz J."/>
            <person name="Blankenburg K."/>
            <person name="Nguyen L."/>
            <person name="Jackson L."/>
            <person name="Francisco L."/>
            <person name="Tang L.-Y."/>
            <person name="Pu L.-L."/>
            <person name="Perales L."/>
            <person name="Lorensuhewa L."/>
            <person name="Munidasa M."/>
            <person name="Coyle M."/>
            <person name="Taylor M."/>
            <person name="Puazo M."/>
            <person name="Firestine M."/>
            <person name="Scheel M."/>
            <person name="Javaid M."/>
            <person name="Wang M."/>
            <person name="Li M."/>
            <person name="Tabassum N."/>
            <person name="Saada N."/>
            <person name="Osuji N."/>
            <person name="Aqrawi P."/>
            <person name="Fu Q."/>
            <person name="Thornton R."/>
            <person name="Raj R."/>
            <person name="Goodspeed R."/>
            <person name="Mata R."/>
            <person name="Najjar R."/>
            <person name="Gubbala S."/>
            <person name="Lee S."/>
            <person name="Denson S."/>
            <person name="Patil S."/>
            <person name="Macmil S."/>
            <person name="Qi S."/>
            <person name="Matskevitch T."/>
            <person name="Palculict T."/>
            <person name="Mathew T."/>
            <person name="Vee V."/>
            <person name="Velamala V."/>
            <person name="Korchina V."/>
            <person name="Cai W."/>
            <person name="Liu W."/>
            <person name="Dai W."/>
            <person name="Zou X."/>
            <person name="Zhu Y."/>
            <person name="Zhang Y."/>
            <person name="Wu Y.-Q."/>
            <person name="Xin Y."/>
            <person name="Nazarath L."/>
            <person name="Kovar C."/>
            <person name="Han Y."/>
            <person name="Muzny D."/>
            <person name="Gibbs R."/>
        </authorList>
    </citation>
    <scope>NUCLEOTIDE SEQUENCE [LARGE SCALE GENOMIC DNA]</scope>
    <source>
        <strain evidence="4">Jacobina</strain>
    </source>
</reference>
<dbReference type="InterPro" id="IPR043155">
    <property type="entry name" value="VPS33_dom3b"/>
</dbReference>
<dbReference type="EnsemblMetazoa" id="LLOJ007917-RA">
    <property type="protein sequence ID" value="LLOJ007917-PA"/>
    <property type="gene ID" value="LLOJ007917"/>
</dbReference>
<dbReference type="Gene3D" id="1.25.40.850">
    <property type="match status" value="2"/>
</dbReference>
<protein>
    <submittedName>
        <fullName evidence="2">Putative vacuolar sorting protein vps33/slp1 sec1 family</fullName>
    </submittedName>
</protein>
<dbReference type="SUPFAM" id="SSF56815">
    <property type="entry name" value="Sec1/munc18-like (SM) proteins"/>
    <property type="match status" value="2"/>
</dbReference>
<dbReference type="VEuPathDB" id="VectorBase:LLOJ007917"/>
<dbReference type="EMBL" id="AJWK01026493">
    <property type="status" value="NOT_ANNOTATED_CDS"/>
    <property type="molecule type" value="Genomic_DNA"/>
</dbReference>
<dbReference type="InterPro" id="IPR043127">
    <property type="entry name" value="Sec-1-like_dom3a"/>
</dbReference>
<dbReference type="AlphaFoldDB" id="A0A1B0CSR8"/>
<evidence type="ECO:0000313" key="4">
    <source>
        <dbReference type="Proteomes" id="UP000092461"/>
    </source>
</evidence>
<dbReference type="EMBL" id="AJWK01026494">
    <property type="status" value="NOT_ANNOTATED_CDS"/>
    <property type="molecule type" value="Genomic_DNA"/>
</dbReference>
<dbReference type="Gene3D" id="3.90.830.10">
    <property type="entry name" value="Syntaxin Binding Protein 1, Chain A, domain 2"/>
    <property type="match status" value="2"/>
</dbReference>
<dbReference type="VEuPathDB" id="VectorBase:LLONM1_006197"/>
<evidence type="ECO:0000313" key="3">
    <source>
        <dbReference type="EnsemblMetazoa" id="LLOJ007917-PA"/>
    </source>
</evidence>
<reference evidence="3" key="3">
    <citation type="submission" date="2020-05" db="UniProtKB">
        <authorList>
            <consortium name="EnsemblMetazoa"/>
        </authorList>
    </citation>
    <scope>IDENTIFICATION</scope>
    <source>
        <strain evidence="3">Jacobina</strain>
    </source>
</reference>
<dbReference type="Gene3D" id="3.40.50.1910">
    <property type="match status" value="1"/>
</dbReference>
<dbReference type="InterPro" id="IPR043154">
    <property type="entry name" value="Sec-1-like_dom1"/>
</dbReference>
<comment type="similarity">
    <text evidence="1">Belongs to the STXBP/unc-18/SEC1 family.</text>
</comment>
<dbReference type="Pfam" id="PF00995">
    <property type="entry name" value="Sec1"/>
    <property type="match status" value="2"/>
</dbReference>